<evidence type="ECO:0000256" key="2">
    <source>
        <dbReference type="ARBA" id="ARBA00006503"/>
    </source>
</evidence>
<gene>
    <name evidence="13" type="primary">Dwil\GK23335</name>
    <name evidence="13" type="ORF">Dwil_GK23335</name>
</gene>
<feature type="compositionally biased region" description="Pro residues" evidence="10">
    <location>
        <begin position="325"/>
        <end position="336"/>
    </location>
</feature>
<evidence type="ECO:0000256" key="1">
    <source>
        <dbReference type="ARBA" id="ARBA00004123"/>
    </source>
</evidence>
<keyword evidence="4 8" id="KW-0238">DNA-binding</keyword>
<feature type="compositionally biased region" description="Low complexity" evidence="10">
    <location>
        <begin position="824"/>
        <end position="843"/>
    </location>
</feature>
<dbReference type="PROSITE" id="PS00027">
    <property type="entry name" value="HOMEOBOX_1"/>
    <property type="match status" value="1"/>
</dbReference>
<dbReference type="FunFam" id="1.10.10.60:FF:000071">
    <property type="entry name" value="Retinal homeobox gene 2"/>
    <property type="match status" value="1"/>
</dbReference>
<feature type="DNA-binding region" description="Homeobox" evidence="8">
    <location>
        <begin position="599"/>
        <end position="658"/>
    </location>
</feature>
<keyword evidence="5 8" id="KW-0371">Homeobox</keyword>
<evidence type="ECO:0008006" key="15">
    <source>
        <dbReference type="Google" id="ProtNLM"/>
    </source>
</evidence>
<feature type="region of interest" description="Disordered" evidence="10">
    <location>
        <begin position="898"/>
        <end position="917"/>
    </location>
</feature>
<evidence type="ECO:0000256" key="3">
    <source>
        <dbReference type="ARBA" id="ARBA00023015"/>
    </source>
</evidence>
<protein>
    <recommendedName>
        <fullName evidence="15">Homeobox domain-containing protein</fullName>
    </recommendedName>
</protein>
<comment type="similarity">
    <text evidence="2">Belongs to the paired homeobox family. Bicoid subfamily.</text>
</comment>
<feature type="compositionally biased region" description="Polar residues" evidence="10">
    <location>
        <begin position="557"/>
        <end position="584"/>
    </location>
</feature>
<dbReference type="InterPro" id="IPR003654">
    <property type="entry name" value="OAR_dom"/>
</dbReference>
<feature type="compositionally biased region" description="Polar residues" evidence="10">
    <location>
        <begin position="177"/>
        <end position="191"/>
    </location>
</feature>
<feature type="region of interest" description="Disordered" evidence="10">
    <location>
        <begin position="354"/>
        <end position="373"/>
    </location>
</feature>
<evidence type="ECO:0000313" key="14">
    <source>
        <dbReference type="Proteomes" id="UP000007798"/>
    </source>
</evidence>
<sequence length="941" mass="100246">MDIKASTPPALDAAGGIVQPASLGSPALIEPSKLGAATTAAGATATSATATTFQHIFEQLVQQSGGNHKLAPKQLEHLRHLLGNVRDAKNLQLIVEKFKNLEQFHEHWNASVGQQQHQQQQHHLGTTINNNNNNNTVITAEDSDSSSLKDNARKFGSGGQTLTPRHTIDAILGLKNGNGQTETGSDGNVDQSIGDEDATDLRCSMSLTQLRNMDNHMVSLLQQHVKNGSPYPGGSMASLSPPATGPHLSPSGHHGAAAAPPAQPIQGPTHGHAPHPGHGPPFGYHNAFGFGQNHGFVQQVQEDAAAGNYLNSMHQMVEANQLQPSPLPPPPPPPHLSPAANSYGSHQQHLAALAAHAQDKYAKSSPPAGTAAAAAVGGATGNSYFVDAQTATAPASVAAAAAAASASSSSSGMQPRYDDERSMSSATSDLDELDEDDAAKINIDVTSTPPTPRPPLKRKSTSNSLYCDDNETKLANGQHNQLGNYGIRARSLDEVQHQQHQQQQQQQQHQQQQHQQHQQQNFQHDYHRGNSNNNNHTNNTGNNSTDQSERLHGDNDSLVNGSCASSEDLNQTNNSEQGEKITSGSDDEGQDDNCAKKKHRRNRTTFTTYQLHELERAFEKSHYPDVYSREELAMKVNLPEVRVQVWFQNRRAKWRRQEKSESLRLGLTHFTQLPHRLGCGASGLPVDPWLSPPLLSALPGFLSHPQTVYPSYLTPPLSLAPAQLTMSSLAAMGHHHGHGPPPPPPPSGHGGHPQPPPPPPPPPHSHPHSHSHHAVVPLSHLSPHLSRMSPHATSLGSPHHHAGVTPLTNATPNPSNSLPQPAITTTSTTSTSSSSSSLECSSSGGPDVCMSPQNLSICNADSNGEARDCSDLDSNSSTNNAGSLDKCAASANIELLDVGRDSPPPPSASQPTDMRSNSIATLRIKAKEHLDNLNKGLVSMV</sequence>
<dbReference type="PROSITE" id="PS50803">
    <property type="entry name" value="OAR"/>
    <property type="match status" value="1"/>
</dbReference>
<evidence type="ECO:0000256" key="4">
    <source>
        <dbReference type="ARBA" id="ARBA00023125"/>
    </source>
</evidence>
<dbReference type="PROSITE" id="PS50071">
    <property type="entry name" value="HOMEOBOX_2"/>
    <property type="match status" value="1"/>
</dbReference>
<dbReference type="GO" id="GO:0045944">
    <property type="term" value="P:positive regulation of transcription by RNA polymerase II"/>
    <property type="evidence" value="ECO:0007669"/>
    <property type="project" value="InterPro"/>
</dbReference>
<dbReference type="STRING" id="7260.B4NNK6"/>
<dbReference type="HOGENOM" id="CLU_322432_0_0_1"/>
<evidence type="ECO:0000256" key="9">
    <source>
        <dbReference type="RuleBase" id="RU000682"/>
    </source>
</evidence>
<dbReference type="AlphaFoldDB" id="B4NNK6"/>
<feature type="compositionally biased region" description="Low complexity" evidence="10">
    <location>
        <begin position="249"/>
        <end position="285"/>
    </location>
</feature>
<dbReference type="SUPFAM" id="SSF46689">
    <property type="entry name" value="Homeodomain-like"/>
    <property type="match status" value="1"/>
</dbReference>
<feature type="compositionally biased region" description="Polar residues" evidence="10">
    <location>
        <begin position="872"/>
        <end position="882"/>
    </location>
</feature>
<feature type="compositionally biased region" description="Pro residues" evidence="10">
    <location>
        <begin position="739"/>
        <end position="764"/>
    </location>
</feature>
<evidence type="ECO:0000256" key="10">
    <source>
        <dbReference type="SAM" id="MobiDB-lite"/>
    </source>
</evidence>
<evidence type="ECO:0000256" key="8">
    <source>
        <dbReference type="PROSITE-ProRule" id="PRU00108"/>
    </source>
</evidence>
<feature type="region of interest" description="Disordered" evidence="10">
    <location>
        <begin position="404"/>
        <end position="480"/>
    </location>
</feature>
<dbReference type="EMBL" id="CH964282">
    <property type="protein sequence ID" value="EDW85945.2"/>
    <property type="molecule type" value="Genomic_DNA"/>
</dbReference>
<dbReference type="eggNOG" id="KOG0490">
    <property type="taxonomic scope" value="Eukaryota"/>
</dbReference>
<dbReference type="InterPro" id="IPR009057">
    <property type="entry name" value="Homeodomain-like_sf"/>
</dbReference>
<dbReference type="InParanoid" id="B4NNK6"/>
<dbReference type="InterPro" id="IPR001356">
    <property type="entry name" value="HD"/>
</dbReference>
<dbReference type="Pfam" id="PF00046">
    <property type="entry name" value="Homeodomain"/>
    <property type="match status" value="1"/>
</dbReference>
<dbReference type="PANTHER" id="PTHR46271:SF4">
    <property type="entry name" value="HOMEOBOX PROTEIN, PUTATIVE-RELATED"/>
    <property type="match status" value="1"/>
</dbReference>
<feature type="domain" description="Homeobox" evidence="11">
    <location>
        <begin position="597"/>
        <end position="657"/>
    </location>
</feature>
<reference evidence="13 14" key="1">
    <citation type="journal article" date="2007" name="Nature">
        <title>Evolution of genes and genomes on the Drosophila phylogeny.</title>
        <authorList>
            <consortium name="Drosophila 12 Genomes Consortium"/>
            <person name="Clark A.G."/>
            <person name="Eisen M.B."/>
            <person name="Smith D.R."/>
            <person name="Bergman C.M."/>
            <person name="Oliver B."/>
            <person name="Markow T.A."/>
            <person name="Kaufman T.C."/>
            <person name="Kellis M."/>
            <person name="Gelbart W."/>
            <person name="Iyer V.N."/>
            <person name="Pollard D.A."/>
            <person name="Sackton T.B."/>
            <person name="Larracuente A.M."/>
            <person name="Singh N.D."/>
            <person name="Abad J.P."/>
            <person name="Abt D.N."/>
            <person name="Adryan B."/>
            <person name="Aguade M."/>
            <person name="Akashi H."/>
            <person name="Anderson W.W."/>
            <person name="Aquadro C.F."/>
            <person name="Ardell D.H."/>
            <person name="Arguello R."/>
            <person name="Artieri C.G."/>
            <person name="Barbash D.A."/>
            <person name="Barker D."/>
            <person name="Barsanti P."/>
            <person name="Batterham P."/>
            <person name="Batzoglou S."/>
            <person name="Begun D."/>
            <person name="Bhutkar A."/>
            <person name="Blanco E."/>
            <person name="Bosak S.A."/>
            <person name="Bradley R.K."/>
            <person name="Brand A.D."/>
            <person name="Brent M.R."/>
            <person name="Brooks A.N."/>
            <person name="Brown R.H."/>
            <person name="Butlin R.K."/>
            <person name="Caggese C."/>
            <person name="Calvi B.R."/>
            <person name="Bernardo de Carvalho A."/>
            <person name="Caspi A."/>
            <person name="Castrezana S."/>
            <person name="Celniker S.E."/>
            <person name="Chang J.L."/>
            <person name="Chapple C."/>
            <person name="Chatterji S."/>
            <person name="Chinwalla A."/>
            <person name="Civetta A."/>
            <person name="Clifton S.W."/>
            <person name="Comeron J.M."/>
            <person name="Costello J.C."/>
            <person name="Coyne J.A."/>
            <person name="Daub J."/>
            <person name="David R.G."/>
            <person name="Delcher A.L."/>
            <person name="Delehaunty K."/>
            <person name="Do C.B."/>
            <person name="Ebling H."/>
            <person name="Edwards K."/>
            <person name="Eickbush T."/>
            <person name="Evans J.D."/>
            <person name="Filipski A."/>
            <person name="Findeiss S."/>
            <person name="Freyhult E."/>
            <person name="Fulton L."/>
            <person name="Fulton R."/>
            <person name="Garcia A.C."/>
            <person name="Gardiner A."/>
            <person name="Garfield D.A."/>
            <person name="Garvin B.E."/>
            <person name="Gibson G."/>
            <person name="Gilbert D."/>
            <person name="Gnerre S."/>
            <person name="Godfrey J."/>
            <person name="Good R."/>
            <person name="Gotea V."/>
            <person name="Gravely B."/>
            <person name="Greenberg A.J."/>
            <person name="Griffiths-Jones S."/>
            <person name="Gross S."/>
            <person name="Guigo R."/>
            <person name="Gustafson E.A."/>
            <person name="Haerty W."/>
            <person name="Hahn M.W."/>
            <person name="Halligan D.L."/>
            <person name="Halpern A.L."/>
            <person name="Halter G.M."/>
            <person name="Han M.V."/>
            <person name="Heger A."/>
            <person name="Hillier L."/>
            <person name="Hinrichs A.S."/>
            <person name="Holmes I."/>
            <person name="Hoskins R.A."/>
            <person name="Hubisz M.J."/>
            <person name="Hultmark D."/>
            <person name="Huntley M.A."/>
            <person name="Jaffe D.B."/>
            <person name="Jagadeeshan S."/>
            <person name="Jeck W.R."/>
            <person name="Johnson J."/>
            <person name="Jones C.D."/>
            <person name="Jordan W.C."/>
            <person name="Karpen G.H."/>
            <person name="Kataoka E."/>
            <person name="Keightley P.D."/>
            <person name="Kheradpour P."/>
            <person name="Kirkness E.F."/>
            <person name="Koerich L.B."/>
            <person name="Kristiansen K."/>
            <person name="Kudrna D."/>
            <person name="Kulathinal R.J."/>
            <person name="Kumar S."/>
            <person name="Kwok R."/>
            <person name="Lander E."/>
            <person name="Langley C.H."/>
            <person name="Lapoint R."/>
            <person name="Lazzaro B.P."/>
            <person name="Lee S.J."/>
            <person name="Levesque L."/>
            <person name="Li R."/>
            <person name="Lin C.F."/>
            <person name="Lin M.F."/>
            <person name="Lindblad-Toh K."/>
            <person name="Llopart A."/>
            <person name="Long M."/>
            <person name="Low L."/>
            <person name="Lozovsky E."/>
            <person name="Lu J."/>
            <person name="Luo M."/>
            <person name="Machado C.A."/>
            <person name="Makalowski W."/>
            <person name="Marzo M."/>
            <person name="Matsuda M."/>
            <person name="Matzkin L."/>
            <person name="McAllister B."/>
            <person name="McBride C.S."/>
            <person name="McKernan B."/>
            <person name="McKernan K."/>
            <person name="Mendez-Lago M."/>
            <person name="Minx P."/>
            <person name="Mollenhauer M.U."/>
            <person name="Montooth K."/>
            <person name="Mount S.M."/>
            <person name="Mu X."/>
            <person name="Myers E."/>
            <person name="Negre B."/>
            <person name="Newfeld S."/>
            <person name="Nielsen R."/>
            <person name="Noor M.A."/>
            <person name="O'Grady P."/>
            <person name="Pachter L."/>
            <person name="Papaceit M."/>
            <person name="Parisi M.J."/>
            <person name="Parisi M."/>
            <person name="Parts L."/>
            <person name="Pedersen J.S."/>
            <person name="Pesole G."/>
            <person name="Phillippy A.M."/>
            <person name="Ponting C.P."/>
            <person name="Pop M."/>
            <person name="Porcelli D."/>
            <person name="Powell J.R."/>
            <person name="Prohaska S."/>
            <person name="Pruitt K."/>
            <person name="Puig M."/>
            <person name="Quesneville H."/>
            <person name="Ram K.R."/>
            <person name="Rand D."/>
            <person name="Rasmussen M.D."/>
            <person name="Reed L.K."/>
            <person name="Reenan R."/>
            <person name="Reily A."/>
            <person name="Remington K.A."/>
            <person name="Rieger T.T."/>
            <person name="Ritchie M.G."/>
            <person name="Robin C."/>
            <person name="Rogers Y.H."/>
            <person name="Rohde C."/>
            <person name="Rozas J."/>
            <person name="Rubenfield M.J."/>
            <person name="Ruiz A."/>
            <person name="Russo S."/>
            <person name="Salzberg S.L."/>
            <person name="Sanchez-Gracia A."/>
            <person name="Saranga D.J."/>
            <person name="Sato H."/>
            <person name="Schaeffer S.W."/>
            <person name="Schatz M.C."/>
            <person name="Schlenke T."/>
            <person name="Schwartz R."/>
            <person name="Segarra C."/>
            <person name="Singh R.S."/>
            <person name="Sirot L."/>
            <person name="Sirota M."/>
            <person name="Sisneros N.B."/>
            <person name="Smith C.D."/>
            <person name="Smith T.F."/>
            <person name="Spieth J."/>
            <person name="Stage D.E."/>
            <person name="Stark A."/>
            <person name="Stephan W."/>
            <person name="Strausberg R.L."/>
            <person name="Strempel S."/>
            <person name="Sturgill D."/>
            <person name="Sutton G."/>
            <person name="Sutton G.G."/>
            <person name="Tao W."/>
            <person name="Teichmann S."/>
            <person name="Tobari Y.N."/>
            <person name="Tomimura Y."/>
            <person name="Tsolas J.M."/>
            <person name="Valente V.L."/>
            <person name="Venter E."/>
            <person name="Venter J.C."/>
            <person name="Vicario S."/>
            <person name="Vieira F.G."/>
            <person name="Vilella A.J."/>
            <person name="Villasante A."/>
            <person name="Walenz B."/>
            <person name="Wang J."/>
            <person name="Wasserman M."/>
            <person name="Watts T."/>
            <person name="Wilson D."/>
            <person name="Wilson R.K."/>
            <person name="Wing R.A."/>
            <person name="Wolfner M.F."/>
            <person name="Wong A."/>
            <person name="Wong G.K."/>
            <person name="Wu C.I."/>
            <person name="Wu G."/>
            <person name="Yamamoto D."/>
            <person name="Yang H.P."/>
            <person name="Yang S.P."/>
            <person name="Yorke J.A."/>
            <person name="Yoshida K."/>
            <person name="Zdobnov E."/>
            <person name="Zhang P."/>
            <person name="Zhang Y."/>
            <person name="Zimin A.V."/>
            <person name="Baldwin J."/>
            <person name="Abdouelleil A."/>
            <person name="Abdulkadir J."/>
            <person name="Abebe A."/>
            <person name="Abera B."/>
            <person name="Abreu J."/>
            <person name="Acer S.C."/>
            <person name="Aftuck L."/>
            <person name="Alexander A."/>
            <person name="An P."/>
            <person name="Anderson E."/>
            <person name="Anderson S."/>
            <person name="Arachi H."/>
            <person name="Azer M."/>
            <person name="Bachantsang P."/>
            <person name="Barry A."/>
            <person name="Bayul T."/>
            <person name="Berlin A."/>
            <person name="Bessette D."/>
            <person name="Bloom T."/>
            <person name="Blye J."/>
            <person name="Boguslavskiy L."/>
            <person name="Bonnet C."/>
            <person name="Boukhgalter B."/>
            <person name="Bourzgui I."/>
            <person name="Brown A."/>
            <person name="Cahill P."/>
            <person name="Channer S."/>
            <person name="Cheshatsang Y."/>
            <person name="Chuda L."/>
            <person name="Citroen M."/>
            <person name="Collymore A."/>
            <person name="Cooke P."/>
            <person name="Costello M."/>
            <person name="D'Aco K."/>
            <person name="Daza R."/>
            <person name="De Haan G."/>
            <person name="DeGray S."/>
            <person name="DeMaso C."/>
            <person name="Dhargay N."/>
            <person name="Dooley K."/>
            <person name="Dooley E."/>
            <person name="Doricent M."/>
            <person name="Dorje P."/>
            <person name="Dorjee K."/>
            <person name="Dupes A."/>
            <person name="Elong R."/>
            <person name="Falk J."/>
            <person name="Farina A."/>
            <person name="Faro S."/>
            <person name="Ferguson D."/>
            <person name="Fisher S."/>
            <person name="Foley C.D."/>
            <person name="Franke A."/>
            <person name="Friedrich D."/>
            <person name="Gadbois L."/>
            <person name="Gearin G."/>
            <person name="Gearin C.R."/>
            <person name="Giannoukos G."/>
            <person name="Goode T."/>
            <person name="Graham J."/>
            <person name="Grandbois E."/>
            <person name="Grewal S."/>
            <person name="Gyaltsen K."/>
            <person name="Hafez N."/>
            <person name="Hagos B."/>
            <person name="Hall J."/>
            <person name="Henson C."/>
            <person name="Hollinger A."/>
            <person name="Honan T."/>
            <person name="Huard M.D."/>
            <person name="Hughes L."/>
            <person name="Hurhula B."/>
            <person name="Husby M.E."/>
            <person name="Kamat A."/>
            <person name="Kanga B."/>
            <person name="Kashin S."/>
            <person name="Khazanovich D."/>
            <person name="Kisner P."/>
            <person name="Lance K."/>
            <person name="Lara M."/>
            <person name="Lee W."/>
            <person name="Lennon N."/>
            <person name="Letendre F."/>
            <person name="LeVine R."/>
            <person name="Lipovsky A."/>
            <person name="Liu X."/>
            <person name="Liu J."/>
            <person name="Liu S."/>
            <person name="Lokyitsang T."/>
            <person name="Lokyitsang Y."/>
            <person name="Lubonja R."/>
            <person name="Lui A."/>
            <person name="MacDonald P."/>
            <person name="Magnisalis V."/>
            <person name="Maru K."/>
            <person name="Matthews C."/>
            <person name="McCusker W."/>
            <person name="McDonough S."/>
            <person name="Mehta T."/>
            <person name="Meldrim J."/>
            <person name="Meneus L."/>
            <person name="Mihai O."/>
            <person name="Mihalev A."/>
            <person name="Mihova T."/>
            <person name="Mittelman R."/>
            <person name="Mlenga V."/>
            <person name="Montmayeur A."/>
            <person name="Mulrain L."/>
            <person name="Navidi A."/>
            <person name="Naylor J."/>
            <person name="Negash T."/>
            <person name="Nguyen T."/>
            <person name="Nguyen N."/>
            <person name="Nicol R."/>
            <person name="Norbu C."/>
            <person name="Norbu N."/>
            <person name="Novod N."/>
            <person name="O'Neill B."/>
            <person name="Osman S."/>
            <person name="Markiewicz E."/>
            <person name="Oyono O.L."/>
            <person name="Patti C."/>
            <person name="Phunkhang P."/>
            <person name="Pierre F."/>
            <person name="Priest M."/>
            <person name="Raghuraman S."/>
            <person name="Rege F."/>
            <person name="Reyes R."/>
            <person name="Rise C."/>
            <person name="Rogov P."/>
            <person name="Ross K."/>
            <person name="Ryan E."/>
            <person name="Settipalli S."/>
            <person name="Shea T."/>
            <person name="Sherpa N."/>
            <person name="Shi L."/>
            <person name="Shih D."/>
            <person name="Sparrow T."/>
            <person name="Spaulding J."/>
            <person name="Stalker J."/>
            <person name="Stange-Thomann N."/>
            <person name="Stavropoulos S."/>
            <person name="Stone C."/>
            <person name="Strader C."/>
            <person name="Tesfaye S."/>
            <person name="Thomson T."/>
            <person name="Thoulutsang Y."/>
            <person name="Thoulutsang D."/>
            <person name="Topham K."/>
            <person name="Topping I."/>
            <person name="Tsamla T."/>
            <person name="Vassiliev H."/>
            <person name="Vo A."/>
            <person name="Wangchuk T."/>
            <person name="Wangdi T."/>
            <person name="Weiand M."/>
            <person name="Wilkinson J."/>
            <person name="Wilson A."/>
            <person name="Yadav S."/>
            <person name="Young G."/>
            <person name="Yu Q."/>
            <person name="Zembek L."/>
            <person name="Zhong D."/>
            <person name="Zimmer A."/>
            <person name="Zwirko Z."/>
            <person name="Jaffe D.B."/>
            <person name="Alvarez P."/>
            <person name="Brockman W."/>
            <person name="Butler J."/>
            <person name="Chin C."/>
            <person name="Gnerre S."/>
            <person name="Grabherr M."/>
            <person name="Kleber M."/>
            <person name="Mauceli E."/>
            <person name="MacCallum I."/>
        </authorList>
    </citation>
    <scope>NUCLEOTIDE SEQUENCE [LARGE SCALE GENOMIC DNA]</scope>
    <source>
        <strain evidence="14">Tucson 14030-0811.24</strain>
    </source>
</reference>
<evidence type="ECO:0000256" key="7">
    <source>
        <dbReference type="ARBA" id="ARBA00023242"/>
    </source>
</evidence>
<dbReference type="GO" id="GO:0000981">
    <property type="term" value="F:DNA-binding transcription factor activity, RNA polymerase II-specific"/>
    <property type="evidence" value="ECO:0007669"/>
    <property type="project" value="InterPro"/>
</dbReference>
<evidence type="ECO:0000259" key="12">
    <source>
        <dbReference type="PROSITE" id="PS50803"/>
    </source>
</evidence>
<dbReference type="GO" id="GO:0000978">
    <property type="term" value="F:RNA polymerase II cis-regulatory region sequence-specific DNA binding"/>
    <property type="evidence" value="ECO:0007669"/>
    <property type="project" value="TreeGrafter"/>
</dbReference>
<evidence type="ECO:0000259" key="11">
    <source>
        <dbReference type="PROSITE" id="PS50071"/>
    </source>
</evidence>
<dbReference type="SMART" id="SM00389">
    <property type="entry name" value="HOX"/>
    <property type="match status" value="1"/>
</dbReference>
<feature type="region of interest" description="Disordered" evidence="10">
    <location>
        <begin position="493"/>
        <end position="599"/>
    </location>
</feature>
<proteinExistence type="inferred from homology"/>
<name>B4NNK6_DROWI</name>
<dbReference type="InterPro" id="IPR043562">
    <property type="entry name" value="RAX/RAX2"/>
</dbReference>
<dbReference type="Proteomes" id="UP000007798">
    <property type="component" value="Unassembled WGS sequence"/>
</dbReference>
<keyword evidence="14" id="KW-1185">Reference proteome</keyword>
<keyword evidence="7 8" id="KW-0539">Nucleus</keyword>
<dbReference type="Pfam" id="PF03826">
    <property type="entry name" value="OAR"/>
    <property type="match status" value="1"/>
</dbReference>
<evidence type="ECO:0000256" key="6">
    <source>
        <dbReference type="ARBA" id="ARBA00023163"/>
    </source>
</evidence>
<comment type="subcellular location">
    <subcellularLocation>
        <location evidence="1 8 9">Nucleus</location>
    </subcellularLocation>
</comment>
<organism evidence="13 14">
    <name type="scientific">Drosophila willistoni</name>
    <name type="common">Fruit fly</name>
    <dbReference type="NCBI Taxonomy" id="7260"/>
    <lineage>
        <taxon>Eukaryota</taxon>
        <taxon>Metazoa</taxon>
        <taxon>Ecdysozoa</taxon>
        <taxon>Arthropoda</taxon>
        <taxon>Hexapoda</taxon>
        <taxon>Insecta</taxon>
        <taxon>Pterygota</taxon>
        <taxon>Neoptera</taxon>
        <taxon>Endopterygota</taxon>
        <taxon>Diptera</taxon>
        <taxon>Brachycera</taxon>
        <taxon>Muscomorpha</taxon>
        <taxon>Ephydroidea</taxon>
        <taxon>Drosophilidae</taxon>
        <taxon>Drosophila</taxon>
        <taxon>Sophophora</taxon>
    </lineage>
</organism>
<feature type="domain" description="OAR" evidence="12">
    <location>
        <begin position="917"/>
        <end position="930"/>
    </location>
</feature>
<dbReference type="InterPro" id="IPR017970">
    <property type="entry name" value="Homeobox_CS"/>
</dbReference>
<evidence type="ECO:0000313" key="13">
    <source>
        <dbReference type="EMBL" id="EDW85945.2"/>
    </source>
</evidence>
<feature type="region of interest" description="Disordered" evidence="10">
    <location>
        <begin position="225"/>
        <end position="287"/>
    </location>
</feature>
<feature type="region of interest" description="Disordered" evidence="10">
    <location>
        <begin position="321"/>
        <end position="346"/>
    </location>
</feature>
<dbReference type="PANTHER" id="PTHR46271">
    <property type="entry name" value="HOMEOBOX PROTEIN, PUTATIVE-RELATED"/>
    <property type="match status" value="1"/>
</dbReference>
<keyword evidence="3" id="KW-0805">Transcription regulation</keyword>
<feature type="region of interest" description="Disordered" evidence="10">
    <location>
        <begin position="732"/>
        <end position="846"/>
    </location>
</feature>
<feature type="compositionally biased region" description="Polar residues" evidence="10">
    <location>
        <begin position="806"/>
        <end position="823"/>
    </location>
</feature>
<dbReference type="GO" id="GO:0005634">
    <property type="term" value="C:nucleus"/>
    <property type="evidence" value="ECO:0007669"/>
    <property type="project" value="UniProtKB-SubCell"/>
</dbReference>
<feature type="region of interest" description="Disordered" evidence="10">
    <location>
        <begin position="864"/>
        <end position="883"/>
    </location>
</feature>
<feature type="region of interest" description="Disordered" evidence="10">
    <location>
        <begin position="176"/>
        <end position="195"/>
    </location>
</feature>
<dbReference type="CDD" id="cd00086">
    <property type="entry name" value="homeodomain"/>
    <property type="match status" value="1"/>
</dbReference>
<dbReference type="Gene3D" id="1.10.10.60">
    <property type="entry name" value="Homeodomain-like"/>
    <property type="match status" value="1"/>
</dbReference>
<dbReference type="OrthoDB" id="6159439at2759"/>
<evidence type="ECO:0000256" key="5">
    <source>
        <dbReference type="ARBA" id="ARBA00023155"/>
    </source>
</evidence>
<keyword evidence="6" id="KW-0804">Transcription</keyword>
<accession>B4NNK6</accession>
<feature type="compositionally biased region" description="Low complexity" evidence="10">
    <location>
        <begin position="529"/>
        <end position="545"/>
    </location>
</feature>
<feature type="compositionally biased region" description="Low complexity" evidence="10">
    <location>
        <begin position="498"/>
        <end position="520"/>
    </location>
</feature>